<keyword evidence="2" id="KW-1185">Reference proteome</keyword>
<reference evidence="1 2" key="1">
    <citation type="journal article" date="2022" name="New Phytol.">
        <title>Ecological generalism drives hyperdiversity of secondary metabolite gene clusters in xylarialean endophytes.</title>
        <authorList>
            <person name="Franco M.E.E."/>
            <person name="Wisecaver J.H."/>
            <person name="Arnold A.E."/>
            <person name="Ju Y.M."/>
            <person name="Slot J.C."/>
            <person name="Ahrendt S."/>
            <person name="Moore L.P."/>
            <person name="Eastman K.E."/>
            <person name="Scott K."/>
            <person name="Konkel Z."/>
            <person name="Mondo S.J."/>
            <person name="Kuo A."/>
            <person name="Hayes R.D."/>
            <person name="Haridas S."/>
            <person name="Andreopoulos B."/>
            <person name="Riley R."/>
            <person name="LaButti K."/>
            <person name="Pangilinan J."/>
            <person name="Lipzen A."/>
            <person name="Amirebrahimi M."/>
            <person name="Yan J."/>
            <person name="Adam C."/>
            <person name="Keymanesh K."/>
            <person name="Ng V."/>
            <person name="Louie K."/>
            <person name="Northen T."/>
            <person name="Drula E."/>
            <person name="Henrissat B."/>
            <person name="Hsieh H.M."/>
            <person name="Youens-Clark K."/>
            <person name="Lutzoni F."/>
            <person name="Miadlikowska J."/>
            <person name="Eastwood D.C."/>
            <person name="Hamelin R.C."/>
            <person name="Grigoriev I.V."/>
            <person name="U'Ren J.M."/>
        </authorList>
    </citation>
    <scope>NUCLEOTIDE SEQUENCE [LARGE SCALE GENOMIC DNA]</scope>
    <source>
        <strain evidence="1 2">ER1909</strain>
    </source>
</reference>
<sequence>MRLYTRLFEPIQVIILLVVLLALLSPASASPSSLSALISSTSNIFAKPRSGINGNHEHTNSALEKRQMSAGSSCDGSEGQWNCLTNQWQRCAAGQWSVVMDCAQGTICSPSGLTYDFAVQFANGAAGGPGPSTSDGAPKLAAPRLLPEALVAFGVVLSFVAS</sequence>
<dbReference type="Proteomes" id="UP001497680">
    <property type="component" value="Unassembled WGS sequence"/>
</dbReference>
<protein>
    <submittedName>
        <fullName evidence="1">Uncharacterized protein</fullName>
    </submittedName>
</protein>
<comment type="caution">
    <text evidence="1">The sequence shown here is derived from an EMBL/GenBank/DDBJ whole genome shotgun (WGS) entry which is preliminary data.</text>
</comment>
<evidence type="ECO:0000313" key="1">
    <source>
        <dbReference type="EMBL" id="KAI6093624.1"/>
    </source>
</evidence>
<evidence type="ECO:0000313" key="2">
    <source>
        <dbReference type="Proteomes" id="UP001497680"/>
    </source>
</evidence>
<dbReference type="EMBL" id="MU394280">
    <property type="protein sequence ID" value="KAI6093624.1"/>
    <property type="molecule type" value="Genomic_DNA"/>
</dbReference>
<proteinExistence type="predicted"/>
<accession>A0ACC0DLH3</accession>
<organism evidence="1 2">
    <name type="scientific">Hypoxylon rubiginosum</name>
    <dbReference type="NCBI Taxonomy" id="110542"/>
    <lineage>
        <taxon>Eukaryota</taxon>
        <taxon>Fungi</taxon>
        <taxon>Dikarya</taxon>
        <taxon>Ascomycota</taxon>
        <taxon>Pezizomycotina</taxon>
        <taxon>Sordariomycetes</taxon>
        <taxon>Xylariomycetidae</taxon>
        <taxon>Xylariales</taxon>
        <taxon>Hypoxylaceae</taxon>
        <taxon>Hypoxylon</taxon>
    </lineage>
</organism>
<name>A0ACC0DLH3_9PEZI</name>
<gene>
    <name evidence="1" type="ORF">F4821DRAFT_274135</name>
</gene>